<proteinExistence type="predicted"/>
<organism evidence="1 2">
    <name type="scientific">Daphnia galeata</name>
    <dbReference type="NCBI Taxonomy" id="27404"/>
    <lineage>
        <taxon>Eukaryota</taxon>
        <taxon>Metazoa</taxon>
        <taxon>Ecdysozoa</taxon>
        <taxon>Arthropoda</taxon>
        <taxon>Crustacea</taxon>
        <taxon>Branchiopoda</taxon>
        <taxon>Diplostraca</taxon>
        <taxon>Cladocera</taxon>
        <taxon>Anomopoda</taxon>
        <taxon>Daphniidae</taxon>
        <taxon>Daphnia</taxon>
    </lineage>
</organism>
<protein>
    <submittedName>
        <fullName evidence="1">Uncharacterized protein</fullName>
    </submittedName>
</protein>
<name>A0A8J2RIP5_9CRUS</name>
<gene>
    <name evidence="1" type="ORF">DGAL_LOCUS6598</name>
</gene>
<dbReference type="AlphaFoldDB" id="A0A8J2RIP5"/>
<comment type="caution">
    <text evidence="1">The sequence shown here is derived from an EMBL/GenBank/DDBJ whole genome shotgun (WGS) entry which is preliminary data.</text>
</comment>
<dbReference type="Proteomes" id="UP000789390">
    <property type="component" value="Unassembled WGS sequence"/>
</dbReference>
<sequence length="85" mass="10108">MEIVLKEKHDIRKSNMTLEDKMNYDAVVRLCSPINRKKLRKENLKIIHLILSSYTEKNLSPRERIYRIRMVCCTSLSILEFLGQV</sequence>
<accession>A0A8J2RIP5</accession>
<keyword evidence="2" id="KW-1185">Reference proteome</keyword>
<reference evidence="1" key="1">
    <citation type="submission" date="2021-11" db="EMBL/GenBank/DDBJ databases">
        <authorList>
            <person name="Schell T."/>
        </authorList>
    </citation>
    <scope>NUCLEOTIDE SEQUENCE</scope>
    <source>
        <strain evidence="1">M5</strain>
    </source>
</reference>
<evidence type="ECO:0000313" key="2">
    <source>
        <dbReference type="Proteomes" id="UP000789390"/>
    </source>
</evidence>
<evidence type="ECO:0000313" key="1">
    <source>
        <dbReference type="EMBL" id="CAH0103894.1"/>
    </source>
</evidence>
<dbReference type="EMBL" id="CAKKLH010000119">
    <property type="protein sequence ID" value="CAH0103894.1"/>
    <property type="molecule type" value="Genomic_DNA"/>
</dbReference>